<protein>
    <submittedName>
        <fullName evidence="3">Uncharacterized protein</fullName>
    </submittedName>
</protein>
<feature type="compositionally biased region" description="Basic residues" evidence="1">
    <location>
        <begin position="484"/>
        <end position="499"/>
    </location>
</feature>
<feature type="compositionally biased region" description="Basic and acidic residues" evidence="1">
    <location>
        <begin position="343"/>
        <end position="357"/>
    </location>
</feature>
<feature type="compositionally biased region" description="Low complexity" evidence="1">
    <location>
        <begin position="322"/>
        <end position="339"/>
    </location>
</feature>
<organism evidence="3 4">
    <name type="scientific">Linnemannia gamsii</name>
    <dbReference type="NCBI Taxonomy" id="64522"/>
    <lineage>
        <taxon>Eukaryota</taxon>
        <taxon>Fungi</taxon>
        <taxon>Fungi incertae sedis</taxon>
        <taxon>Mucoromycota</taxon>
        <taxon>Mortierellomycotina</taxon>
        <taxon>Mortierellomycetes</taxon>
        <taxon>Mortierellales</taxon>
        <taxon>Mortierellaceae</taxon>
        <taxon>Linnemannia</taxon>
    </lineage>
</organism>
<keyword evidence="2" id="KW-1133">Transmembrane helix</keyword>
<feature type="compositionally biased region" description="Basic and acidic residues" evidence="1">
    <location>
        <begin position="474"/>
        <end position="483"/>
    </location>
</feature>
<feature type="compositionally biased region" description="Basic residues" evidence="1">
    <location>
        <begin position="139"/>
        <end position="150"/>
    </location>
</feature>
<name>A0A9P6RMH8_9FUNG</name>
<comment type="caution">
    <text evidence="3">The sequence shown here is derived from an EMBL/GenBank/DDBJ whole genome shotgun (WGS) entry which is preliminary data.</text>
</comment>
<accession>A0A9P6RMH8</accession>
<dbReference type="EMBL" id="JAAAIN010000050">
    <property type="protein sequence ID" value="KAG0321863.1"/>
    <property type="molecule type" value="Genomic_DNA"/>
</dbReference>
<keyword evidence="4" id="KW-1185">Reference proteome</keyword>
<evidence type="ECO:0000313" key="3">
    <source>
        <dbReference type="EMBL" id="KAG0321863.1"/>
    </source>
</evidence>
<dbReference type="Proteomes" id="UP000823405">
    <property type="component" value="Unassembled WGS sequence"/>
</dbReference>
<keyword evidence="2" id="KW-0472">Membrane</keyword>
<feature type="region of interest" description="Disordered" evidence="1">
    <location>
        <begin position="133"/>
        <end position="194"/>
    </location>
</feature>
<feature type="region of interest" description="Disordered" evidence="1">
    <location>
        <begin position="302"/>
        <end position="357"/>
    </location>
</feature>
<keyword evidence="2" id="KW-0812">Transmembrane</keyword>
<sequence length="508" mass="57135">MLAAKTLFLSLAPLMVTESLPLILITVVYEVDIIRYLFLGHPTRPVPPSRRKLDYIGFLPIPDKAKSWQGSLVAVICGLVWFFSEFTLDIILIILGVDSAKDLRKQIQQHEQQYEQQHHYDDHDDIAVVEDSHEGVKAKSMHSHHHHHHHDIYDNSDEYFGDHQPQQQQYGGRRWRRECRRDDDSSYDYDTSEKGDDLQDELLVWNLKERSVEYKDEGDALFAVSAALNLDLTLGADADEEERKAVLSSGIAALAASDLEGEQAMDLQEMNDRQSSPMAEIRLLPAAAQDLECAIDVLSDPDTQADADADADADAHTEAADAPRSVSSSPLSSTSTSCTNLHSETEMKENQRQAYTKDDFTDNTKAWVQLSVTTKTAETPTLNDCRMTFFTQQHGDDKESAESVHGHHIEQSQEQWLEWGPHQLSRAVKSVRSTQEQQPLQEHIVASPSSRRHMVLFPPLSPLAAESTAESLTDDGRIREEKKKAQKYAKKKKAAKAKKASGMPLSTR</sequence>
<evidence type="ECO:0000256" key="1">
    <source>
        <dbReference type="SAM" id="MobiDB-lite"/>
    </source>
</evidence>
<reference evidence="3" key="1">
    <citation type="journal article" date="2020" name="Fungal Divers.">
        <title>Resolving the Mortierellaceae phylogeny through synthesis of multi-gene phylogenetics and phylogenomics.</title>
        <authorList>
            <person name="Vandepol N."/>
            <person name="Liber J."/>
            <person name="Desiro A."/>
            <person name="Na H."/>
            <person name="Kennedy M."/>
            <person name="Barry K."/>
            <person name="Grigoriev I.V."/>
            <person name="Miller A.N."/>
            <person name="O'Donnell K."/>
            <person name="Stajich J.E."/>
            <person name="Bonito G."/>
        </authorList>
    </citation>
    <scope>NUCLEOTIDE SEQUENCE</scope>
    <source>
        <strain evidence="3">NVP60</strain>
    </source>
</reference>
<dbReference type="AlphaFoldDB" id="A0A9P6RMH8"/>
<feature type="compositionally biased region" description="Acidic residues" evidence="1">
    <location>
        <begin position="303"/>
        <end position="312"/>
    </location>
</feature>
<evidence type="ECO:0000256" key="2">
    <source>
        <dbReference type="SAM" id="Phobius"/>
    </source>
</evidence>
<dbReference type="OrthoDB" id="2409949at2759"/>
<evidence type="ECO:0000313" key="4">
    <source>
        <dbReference type="Proteomes" id="UP000823405"/>
    </source>
</evidence>
<proteinExistence type="predicted"/>
<feature type="region of interest" description="Disordered" evidence="1">
    <location>
        <begin position="461"/>
        <end position="508"/>
    </location>
</feature>
<gene>
    <name evidence="3" type="ORF">BGZ97_010017</name>
</gene>
<feature type="transmembrane region" description="Helical" evidence="2">
    <location>
        <begin position="7"/>
        <end position="29"/>
    </location>
</feature>